<evidence type="ECO:0000256" key="4">
    <source>
        <dbReference type="ARBA" id="ARBA00012365"/>
    </source>
</evidence>
<dbReference type="GO" id="GO:0001760">
    <property type="term" value="F:aminocarboxymuconate-semialdehyde decarboxylase activity"/>
    <property type="evidence" value="ECO:0007669"/>
    <property type="project" value="UniProtKB-UniRule"/>
</dbReference>
<keyword evidence="9 11" id="KW-0456">Lyase</keyword>
<dbReference type="Gene3D" id="3.20.20.140">
    <property type="entry name" value="Metal-dependent hydrolases"/>
    <property type="match status" value="1"/>
</dbReference>
<sequence length="212" mass="24060">MQKLDVHNHILPETWPDLTKRYGYGGWVQLERAEGGKEADMKRDGKFFRRVQRNCWDPEARISDMDAHGVSVQALSTVPVMFSYWLHSVSVSVSLRSNAEGDRKASRRDRNLESRVDVDEQTLTEVPKERLKNTQKDCRCAFATDSGGECVSVGEKRIVAFESSKTVGRRSETRGKRRAVSLSGTAIRLLDPFPRARTGKAVECNDDKKCRR</sequence>
<dbReference type="PANTHER" id="PTHR21240:SF27">
    <property type="entry name" value="2-AMINO-3-CARBOXYMUCONATE-6-SEMIALDEHYDE DECARBOXYLASE"/>
    <property type="match status" value="1"/>
</dbReference>
<evidence type="ECO:0000256" key="3">
    <source>
        <dbReference type="ARBA" id="ARBA00011245"/>
    </source>
</evidence>
<dbReference type="GO" id="GO:1904985">
    <property type="term" value="P:negative regulation of quinolinate biosynthetic process"/>
    <property type="evidence" value="ECO:0007669"/>
    <property type="project" value="UniProtKB-UniRule"/>
</dbReference>
<dbReference type="SUPFAM" id="SSF51556">
    <property type="entry name" value="Metallo-dependent hydrolases"/>
    <property type="match status" value="1"/>
</dbReference>
<comment type="similarity">
    <text evidence="2">Belongs to the metallo-dependent hydrolases superfamily. ACMSD family.</text>
</comment>
<keyword evidence="6" id="KW-0479">Metal-binding</keyword>
<gene>
    <name evidence="12" type="ORF">DSTB1V02_LOCUS7868</name>
</gene>
<evidence type="ECO:0000256" key="5">
    <source>
        <dbReference type="ARBA" id="ARBA00021214"/>
    </source>
</evidence>
<evidence type="ECO:0000256" key="9">
    <source>
        <dbReference type="ARBA" id="ARBA00023239"/>
    </source>
</evidence>
<name>A0A7R8XIX4_9CRUS</name>
<evidence type="ECO:0000313" key="13">
    <source>
        <dbReference type="Proteomes" id="UP000677054"/>
    </source>
</evidence>
<accession>A0A7R8XIX4</accession>
<dbReference type="OrthoDB" id="191270at2759"/>
<protein>
    <recommendedName>
        <fullName evidence="5 11">2-amino-3-carboxymuconate-6-semialdehyde decarboxylase</fullName>
        <ecNumber evidence="4 11">4.1.1.45</ecNumber>
    </recommendedName>
    <alternativeName>
        <fullName evidence="10 11">Picolinate carboxylase</fullName>
    </alternativeName>
</protein>
<evidence type="ECO:0000256" key="2">
    <source>
        <dbReference type="ARBA" id="ARBA00005871"/>
    </source>
</evidence>
<evidence type="ECO:0000256" key="7">
    <source>
        <dbReference type="ARBA" id="ARBA00022793"/>
    </source>
</evidence>
<comment type="function">
    <text evidence="11">Converts alpha-amino-beta-carboxymuconate-epsilon-semialdehyde (ACMS) to alpha-aminomuconate semialdehyde (AMS).</text>
</comment>
<dbReference type="GO" id="GO:0046872">
    <property type="term" value="F:metal ion binding"/>
    <property type="evidence" value="ECO:0007669"/>
    <property type="project" value="UniProtKB-KW"/>
</dbReference>
<keyword evidence="13" id="KW-1185">Reference proteome</keyword>
<keyword evidence="7 11" id="KW-0210">Decarboxylase</keyword>
<reference evidence="12" key="1">
    <citation type="submission" date="2020-11" db="EMBL/GenBank/DDBJ databases">
        <authorList>
            <person name="Tran Van P."/>
        </authorList>
    </citation>
    <scope>NUCLEOTIDE SEQUENCE</scope>
</reference>
<keyword evidence="8" id="KW-0862">Zinc</keyword>
<dbReference type="InterPro" id="IPR032465">
    <property type="entry name" value="ACMSD"/>
</dbReference>
<dbReference type="PANTHER" id="PTHR21240">
    <property type="entry name" value="2-AMINO-3-CARBOXYLMUCONATE-6-SEMIALDEHYDE DECARBOXYLASE"/>
    <property type="match status" value="1"/>
</dbReference>
<dbReference type="UniPathway" id="UPA00270"/>
<dbReference type="EMBL" id="CAJPEV010001685">
    <property type="protein sequence ID" value="CAG0893856.1"/>
    <property type="molecule type" value="Genomic_DNA"/>
</dbReference>
<evidence type="ECO:0000313" key="12">
    <source>
        <dbReference type="EMBL" id="CAD7248045.1"/>
    </source>
</evidence>
<comment type="catalytic activity">
    <reaction evidence="11">
        <text>2-amino-3-carboxymuconate 6-semialdehyde + H(+) = 2-aminomuconate 6-semialdehyde + CO2</text>
        <dbReference type="Rhea" id="RHEA:16557"/>
        <dbReference type="ChEBI" id="CHEBI:15378"/>
        <dbReference type="ChEBI" id="CHEBI:16526"/>
        <dbReference type="ChEBI" id="CHEBI:77634"/>
        <dbReference type="ChEBI" id="CHEBI:77803"/>
        <dbReference type="EC" id="4.1.1.45"/>
    </reaction>
</comment>
<dbReference type="InterPro" id="IPR032466">
    <property type="entry name" value="Metal_Hydrolase"/>
</dbReference>
<evidence type="ECO:0000256" key="8">
    <source>
        <dbReference type="ARBA" id="ARBA00022833"/>
    </source>
</evidence>
<comment type="pathway">
    <text evidence="1 11">Secondary metabolite metabolism; quinolate metabolism.</text>
</comment>
<dbReference type="AlphaFoldDB" id="A0A7R8XIX4"/>
<dbReference type="GO" id="GO:0019748">
    <property type="term" value="P:secondary metabolic process"/>
    <property type="evidence" value="ECO:0007669"/>
    <property type="project" value="TreeGrafter"/>
</dbReference>
<organism evidence="12">
    <name type="scientific">Darwinula stevensoni</name>
    <dbReference type="NCBI Taxonomy" id="69355"/>
    <lineage>
        <taxon>Eukaryota</taxon>
        <taxon>Metazoa</taxon>
        <taxon>Ecdysozoa</taxon>
        <taxon>Arthropoda</taxon>
        <taxon>Crustacea</taxon>
        <taxon>Oligostraca</taxon>
        <taxon>Ostracoda</taxon>
        <taxon>Podocopa</taxon>
        <taxon>Podocopida</taxon>
        <taxon>Darwinulocopina</taxon>
        <taxon>Darwinuloidea</taxon>
        <taxon>Darwinulidae</taxon>
        <taxon>Darwinula</taxon>
    </lineage>
</organism>
<evidence type="ECO:0000256" key="10">
    <source>
        <dbReference type="ARBA" id="ARBA00031120"/>
    </source>
</evidence>
<evidence type="ECO:0000256" key="6">
    <source>
        <dbReference type="ARBA" id="ARBA00022723"/>
    </source>
</evidence>
<dbReference type="GO" id="GO:0005829">
    <property type="term" value="C:cytosol"/>
    <property type="evidence" value="ECO:0007669"/>
    <property type="project" value="UniProtKB-UniRule"/>
</dbReference>
<evidence type="ECO:0000256" key="11">
    <source>
        <dbReference type="RuleBase" id="RU366045"/>
    </source>
</evidence>
<proteinExistence type="inferred from homology"/>
<dbReference type="EMBL" id="LR901202">
    <property type="protein sequence ID" value="CAD7248045.1"/>
    <property type="molecule type" value="Genomic_DNA"/>
</dbReference>
<dbReference type="EC" id="4.1.1.45" evidence="4 11"/>
<dbReference type="Proteomes" id="UP000677054">
    <property type="component" value="Unassembled WGS sequence"/>
</dbReference>
<evidence type="ECO:0000256" key="1">
    <source>
        <dbReference type="ARBA" id="ARBA00005079"/>
    </source>
</evidence>
<comment type="subunit">
    <text evidence="3 11">Monomer.</text>
</comment>